<keyword evidence="1" id="KW-0863">Zinc-finger</keyword>
<feature type="domain" description="RING-type" evidence="4">
    <location>
        <begin position="160"/>
        <end position="188"/>
    </location>
</feature>
<dbReference type="RefSeq" id="XP_015665306.1">
    <property type="nucleotide sequence ID" value="XM_015797298.1"/>
</dbReference>
<feature type="compositionally biased region" description="Polar residues" evidence="3">
    <location>
        <begin position="498"/>
        <end position="509"/>
    </location>
</feature>
<comment type="caution">
    <text evidence="5">The sequence shown here is derived from an EMBL/GenBank/DDBJ whole genome shotgun (WGS) entry which is preliminary data.</text>
</comment>
<dbReference type="OrthoDB" id="8062037at2759"/>
<feature type="compositionally biased region" description="Polar residues" evidence="3">
    <location>
        <begin position="234"/>
        <end position="254"/>
    </location>
</feature>
<feature type="compositionally biased region" description="Low complexity" evidence="3">
    <location>
        <begin position="31"/>
        <end position="50"/>
    </location>
</feature>
<feature type="compositionally biased region" description="Polar residues" evidence="3">
    <location>
        <begin position="141"/>
        <end position="154"/>
    </location>
</feature>
<accession>A0A0M9GBM7</accession>
<feature type="region of interest" description="Disordered" evidence="3">
    <location>
        <begin position="107"/>
        <end position="155"/>
    </location>
</feature>
<dbReference type="RefSeq" id="XP_015665305.1">
    <property type="nucleotide sequence ID" value="XM_015797297.1"/>
</dbReference>
<feature type="region of interest" description="Disordered" evidence="3">
    <location>
        <begin position="27"/>
        <end position="66"/>
    </location>
</feature>
<evidence type="ECO:0000313" key="6">
    <source>
        <dbReference type="Proteomes" id="UP000037923"/>
    </source>
</evidence>
<sequence length="529" mass="56126">MLLHEALLQSECPICLQPLHFAVVPPPPSRPASTLSGASPSSLSTPSTPSNYVSSTTHSPIAPSGRLIEVDNGGEFQITFAPGVYGSDLADPWHPTFEILSSNSSSSSAQSISADETHSTPSSDEAGSTFSFSSSESSHSIPTTRTHGTPSDESASGVAVLPCGHLLHYVCAMQLFEYATGKSCPVCRKALISRADVVLFCPRVRTPPHPAASIPTATSERAASTRKRRRNDADTPSDQLPSQNVLGGCSSVTVRSADDAERSERAREEVLGGTQLVGTDSDAAQLVVPLDHERGVRASSALIRPLAGASNAAALSSSSVLHRSHASGEASRPTPTPAEDDILLLGARQLPPAQAYADLLLRSTATWADRTDVLKARVTHLEGNQRQLQNDCAELERMLAAARRRRELLLNLPSAAHTGGNGVDALPSYERLQELRRLGKETRTAMTEVTAQLAASTRAHAEVRRQIEKYSRKLARLKVGGDVEKEAEFTVKDGKSQHMPSQRSTAANTSGSDGGDRGASGQSESAWDP</sequence>
<dbReference type="AlphaFoldDB" id="A0A0M9GBM7"/>
<dbReference type="SUPFAM" id="SSF57850">
    <property type="entry name" value="RING/U-box"/>
    <property type="match status" value="1"/>
</dbReference>
<dbReference type="EMBL" id="LGTL01000001">
    <property type="protein sequence ID" value="KPA86866.1"/>
    <property type="molecule type" value="Genomic_DNA"/>
</dbReference>
<feature type="region of interest" description="Disordered" evidence="3">
    <location>
        <begin position="483"/>
        <end position="529"/>
    </location>
</feature>
<evidence type="ECO:0000313" key="5">
    <source>
        <dbReference type="EMBL" id="KPA86866.1"/>
    </source>
</evidence>
<dbReference type="GeneID" id="26901210"/>
<keyword evidence="2" id="KW-0175">Coiled coil</keyword>
<keyword evidence="6" id="KW-1185">Reference proteome</keyword>
<dbReference type="Proteomes" id="UP000037923">
    <property type="component" value="Unassembled WGS sequence"/>
</dbReference>
<evidence type="ECO:0000256" key="3">
    <source>
        <dbReference type="SAM" id="MobiDB-lite"/>
    </source>
</evidence>
<protein>
    <recommendedName>
        <fullName evidence="4">RING-type domain-containing protein</fullName>
    </recommendedName>
</protein>
<dbReference type="Gene3D" id="3.30.40.10">
    <property type="entry name" value="Zinc/RING finger domain, C3HC4 (zinc finger)"/>
    <property type="match status" value="1"/>
</dbReference>
<keyword evidence="1" id="KW-0862">Zinc</keyword>
<dbReference type="OMA" id="CAMQLCE"/>
<evidence type="ECO:0000256" key="2">
    <source>
        <dbReference type="SAM" id="Coils"/>
    </source>
</evidence>
<feature type="coiled-coil region" evidence="2">
    <location>
        <begin position="378"/>
        <end position="412"/>
    </location>
</feature>
<reference evidence="5 6" key="1">
    <citation type="submission" date="2015-07" db="EMBL/GenBank/DDBJ databases">
        <title>High-quality genome of monoxenous trypanosomatid Leptomonas pyrrhocoris.</title>
        <authorList>
            <person name="Flegontov P."/>
            <person name="Butenko A."/>
            <person name="Firsov S."/>
            <person name="Vlcek C."/>
            <person name="Logacheva M.D."/>
            <person name="Field M."/>
            <person name="Filatov D."/>
            <person name="Flegontova O."/>
            <person name="Gerasimov E."/>
            <person name="Jackson A.P."/>
            <person name="Kelly S."/>
            <person name="Opperdoes F."/>
            <person name="O'Reilly A."/>
            <person name="Votypka J."/>
            <person name="Yurchenko V."/>
            <person name="Lukes J."/>
        </authorList>
    </citation>
    <scope>NUCLEOTIDE SEQUENCE [LARGE SCALE GENOMIC DNA]</scope>
    <source>
        <strain evidence="5">H10</strain>
    </source>
</reference>
<evidence type="ECO:0000256" key="1">
    <source>
        <dbReference type="PROSITE-ProRule" id="PRU00175"/>
    </source>
</evidence>
<feature type="compositionally biased region" description="Basic and acidic residues" evidence="3">
    <location>
        <begin position="483"/>
        <end position="496"/>
    </location>
</feature>
<organism evidence="5 6">
    <name type="scientific">Leptomonas pyrrhocoris</name>
    <name type="common">Firebug parasite</name>
    <dbReference type="NCBI Taxonomy" id="157538"/>
    <lineage>
        <taxon>Eukaryota</taxon>
        <taxon>Discoba</taxon>
        <taxon>Euglenozoa</taxon>
        <taxon>Kinetoplastea</taxon>
        <taxon>Metakinetoplastina</taxon>
        <taxon>Trypanosomatida</taxon>
        <taxon>Trypanosomatidae</taxon>
        <taxon>Leishmaniinae</taxon>
        <taxon>Leptomonas</taxon>
    </lineage>
</organism>
<dbReference type="EMBL" id="LGTL01000001">
    <property type="protein sequence ID" value="KPA86867.1"/>
    <property type="molecule type" value="Genomic_DNA"/>
</dbReference>
<dbReference type="VEuPathDB" id="TriTrypDB:LpyrH10_01_9130"/>
<feature type="compositionally biased region" description="Basic and acidic residues" evidence="3">
    <location>
        <begin position="256"/>
        <end position="270"/>
    </location>
</feature>
<feature type="coiled-coil region" evidence="2">
    <location>
        <begin position="453"/>
        <end position="480"/>
    </location>
</feature>
<evidence type="ECO:0000259" key="4">
    <source>
        <dbReference type="PROSITE" id="PS50089"/>
    </source>
</evidence>
<dbReference type="PROSITE" id="PS50089">
    <property type="entry name" value="ZF_RING_2"/>
    <property type="match status" value="1"/>
</dbReference>
<feature type="region of interest" description="Disordered" evidence="3">
    <location>
        <begin position="208"/>
        <end position="276"/>
    </location>
</feature>
<dbReference type="InterPro" id="IPR001841">
    <property type="entry name" value="Znf_RING"/>
</dbReference>
<dbReference type="InterPro" id="IPR013083">
    <property type="entry name" value="Znf_RING/FYVE/PHD"/>
</dbReference>
<dbReference type="CDD" id="cd16448">
    <property type="entry name" value="RING-H2"/>
    <property type="match status" value="1"/>
</dbReference>
<dbReference type="GO" id="GO:0008270">
    <property type="term" value="F:zinc ion binding"/>
    <property type="evidence" value="ECO:0007669"/>
    <property type="project" value="UniProtKB-KW"/>
</dbReference>
<proteinExistence type="predicted"/>
<feature type="compositionally biased region" description="Low complexity" evidence="3">
    <location>
        <begin position="122"/>
        <end position="140"/>
    </location>
</feature>
<name>A0A0M9GBM7_LEPPY</name>
<gene>
    <name evidence="5" type="ORF">ABB37_00913</name>
</gene>
<keyword evidence="1" id="KW-0479">Metal-binding</keyword>